<dbReference type="Proteomes" id="UP000251585">
    <property type="component" value="Segment"/>
</dbReference>
<name>A0A2Z4Q5Q8_9CAUD</name>
<accession>A0A2Z4Q5Q8</accession>
<evidence type="ECO:0000313" key="1">
    <source>
        <dbReference type="EMBL" id="AWY04888.1"/>
    </source>
</evidence>
<gene>
    <name evidence="1" type="primary">52</name>
    <name evidence="1" type="ORF">PBI_FLOOF_52</name>
</gene>
<keyword evidence="2" id="KW-1185">Reference proteome</keyword>
<proteinExistence type="predicted"/>
<dbReference type="EMBL" id="MH271298">
    <property type="protein sequence ID" value="AWY04888.1"/>
    <property type="molecule type" value="Genomic_DNA"/>
</dbReference>
<organism evidence="1 2">
    <name type="scientific">Microbacterium phage Floof</name>
    <dbReference type="NCBI Taxonomy" id="2201433"/>
    <lineage>
        <taxon>Viruses</taxon>
        <taxon>Duplodnaviria</taxon>
        <taxon>Heunggongvirae</taxon>
        <taxon>Uroviricota</taxon>
        <taxon>Caudoviricetes</taxon>
        <taxon>Casidaviridae</taxon>
        <taxon>Percivalvirus</taxon>
        <taxon>Percivalvirus floof</taxon>
    </lineage>
</organism>
<sequence>MRSGIYRGRAVGSFGVWRRTPDGRWLFSLPVDGASWRAADMTDEQASVYLAWLCP</sequence>
<reference evidence="2" key="1">
    <citation type="submission" date="2018-04" db="EMBL/GenBank/DDBJ databases">
        <authorList>
            <person name="Go L.Y."/>
            <person name="Mitchell J.A."/>
        </authorList>
    </citation>
    <scope>NUCLEOTIDE SEQUENCE [LARGE SCALE GENOMIC DNA]</scope>
</reference>
<evidence type="ECO:0000313" key="2">
    <source>
        <dbReference type="Proteomes" id="UP000251585"/>
    </source>
</evidence>
<protein>
    <submittedName>
        <fullName evidence="1">Uncharacterized protein</fullName>
    </submittedName>
</protein>